<proteinExistence type="predicted"/>
<reference evidence="1" key="4">
    <citation type="submission" date="2019-03" db="UniProtKB">
        <authorList>
            <consortium name="EnsemblPlants"/>
        </authorList>
    </citation>
    <scope>IDENTIFICATION</scope>
</reference>
<reference evidence="2" key="1">
    <citation type="journal article" date="2014" name="Science">
        <title>Ancient hybridizations among the ancestral genomes of bread wheat.</title>
        <authorList>
            <consortium name="International Wheat Genome Sequencing Consortium,"/>
            <person name="Marcussen T."/>
            <person name="Sandve S.R."/>
            <person name="Heier L."/>
            <person name="Spannagl M."/>
            <person name="Pfeifer M."/>
            <person name="Jakobsen K.S."/>
            <person name="Wulff B.B."/>
            <person name="Steuernagel B."/>
            <person name="Mayer K.F."/>
            <person name="Olsen O.A."/>
        </authorList>
    </citation>
    <scope>NUCLEOTIDE SEQUENCE [LARGE SCALE GENOMIC DNA]</scope>
    <source>
        <strain evidence="2">cv. AL8/78</strain>
    </source>
</reference>
<reference evidence="2" key="2">
    <citation type="journal article" date="2017" name="Nat. Plants">
        <title>The Aegilops tauschii genome reveals multiple impacts of transposons.</title>
        <authorList>
            <person name="Zhao G."/>
            <person name="Zou C."/>
            <person name="Li K."/>
            <person name="Wang K."/>
            <person name="Li T."/>
            <person name="Gao L."/>
            <person name="Zhang X."/>
            <person name="Wang H."/>
            <person name="Yang Z."/>
            <person name="Liu X."/>
            <person name="Jiang W."/>
            <person name="Mao L."/>
            <person name="Kong X."/>
            <person name="Jiao Y."/>
            <person name="Jia J."/>
        </authorList>
    </citation>
    <scope>NUCLEOTIDE SEQUENCE [LARGE SCALE GENOMIC DNA]</scope>
    <source>
        <strain evidence="2">cv. AL8/78</strain>
    </source>
</reference>
<accession>A0A453Q5J0</accession>
<dbReference type="Proteomes" id="UP000015105">
    <property type="component" value="Chromosome 6D"/>
</dbReference>
<keyword evidence="2" id="KW-1185">Reference proteome</keyword>
<protein>
    <submittedName>
        <fullName evidence="1">Uncharacterized protein</fullName>
    </submittedName>
</protein>
<dbReference type="InterPro" id="IPR044997">
    <property type="entry name" value="F-box_plant"/>
</dbReference>
<organism evidence="1 2">
    <name type="scientific">Aegilops tauschii subsp. strangulata</name>
    <name type="common">Goatgrass</name>
    <dbReference type="NCBI Taxonomy" id="200361"/>
    <lineage>
        <taxon>Eukaryota</taxon>
        <taxon>Viridiplantae</taxon>
        <taxon>Streptophyta</taxon>
        <taxon>Embryophyta</taxon>
        <taxon>Tracheophyta</taxon>
        <taxon>Spermatophyta</taxon>
        <taxon>Magnoliopsida</taxon>
        <taxon>Liliopsida</taxon>
        <taxon>Poales</taxon>
        <taxon>Poaceae</taxon>
        <taxon>BOP clade</taxon>
        <taxon>Pooideae</taxon>
        <taxon>Triticodae</taxon>
        <taxon>Triticeae</taxon>
        <taxon>Triticinae</taxon>
        <taxon>Aegilops</taxon>
    </lineage>
</organism>
<dbReference type="PANTHER" id="PTHR32153">
    <property type="entry name" value="OJ000223_09.16 PROTEIN"/>
    <property type="match status" value="1"/>
</dbReference>
<evidence type="ECO:0000313" key="2">
    <source>
        <dbReference type="Proteomes" id="UP000015105"/>
    </source>
</evidence>
<sequence>FLSQIWVLPESPELLRPVLSKLQHVILDKLPEECDLAWTMFILEAAPSLKELCITVWDHWCHMVMRDKEFRERNGYCEKADVEWKPHAPAFKHKNLVKLTIYGFQPDDIFVRFIRCVMEHAVHMAEICLHDRKVCLRCGDLDPKMKCPSRYPRNADERMQIIEELGMSLPGFVRFMS</sequence>
<evidence type="ECO:0000313" key="1">
    <source>
        <dbReference type="EnsemblPlants" id="AET6Gv20984900.3"/>
    </source>
</evidence>
<dbReference type="EnsemblPlants" id="AET6Gv20984900.3">
    <property type="protein sequence ID" value="AET6Gv20984900.3"/>
    <property type="gene ID" value="AET6Gv20984900"/>
</dbReference>
<reference evidence="1" key="3">
    <citation type="journal article" date="2017" name="Nature">
        <title>Genome sequence of the progenitor of the wheat D genome Aegilops tauschii.</title>
        <authorList>
            <person name="Luo M.C."/>
            <person name="Gu Y.Q."/>
            <person name="Puiu D."/>
            <person name="Wang H."/>
            <person name="Twardziok S.O."/>
            <person name="Deal K.R."/>
            <person name="Huo N."/>
            <person name="Zhu T."/>
            <person name="Wang L."/>
            <person name="Wang Y."/>
            <person name="McGuire P.E."/>
            <person name="Liu S."/>
            <person name="Long H."/>
            <person name="Ramasamy R.K."/>
            <person name="Rodriguez J.C."/>
            <person name="Van S.L."/>
            <person name="Yuan L."/>
            <person name="Wang Z."/>
            <person name="Xia Z."/>
            <person name="Xiao L."/>
            <person name="Anderson O.D."/>
            <person name="Ouyang S."/>
            <person name="Liang Y."/>
            <person name="Zimin A.V."/>
            <person name="Pertea G."/>
            <person name="Qi P."/>
            <person name="Bennetzen J.L."/>
            <person name="Dai X."/>
            <person name="Dawson M.W."/>
            <person name="Muller H.G."/>
            <person name="Kugler K."/>
            <person name="Rivarola-Duarte L."/>
            <person name="Spannagl M."/>
            <person name="Mayer K.F.X."/>
            <person name="Lu F.H."/>
            <person name="Bevan M.W."/>
            <person name="Leroy P."/>
            <person name="Li P."/>
            <person name="You F.M."/>
            <person name="Sun Q."/>
            <person name="Liu Z."/>
            <person name="Lyons E."/>
            <person name="Wicker T."/>
            <person name="Salzberg S.L."/>
            <person name="Devos K.M."/>
            <person name="Dvorak J."/>
        </authorList>
    </citation>
    <scope>NUCLEOTIDE SEQUENCE [LARGE SCALE GENOMIC DNA]</scope>
    <source>
        <strain evidence="1">cv. AL8/78</strain>
    </source>
</reference>
<dbReference type="Gramene" id="AET6Gv20984900.3">
    <property type="protein sequence ID" value="AET6Gv20984900.3"/>
    <property type="gene ID" value="AET6Gv20984900"/>
</dbReference>
<name>A0A453Q5J0_AEGTS</name>
<reference evidence="1" key="5">
    <citation type="journal article" date="2021" name="G3 (Bethesda)">
        <title>Aegilops tauschii genome assembly Aet v5.0 features greater sequence contiguity and improved annotation.</title>
        <authorList>
            <person name="Wang L."/>
            <person name="Zhu T."/>
            <person name="Rodriguez J.C."/>
            <person name="Deal K.R."/>
            <person name="Dubcovsky J."/>
            <person name="McGuire P.E."/>
            <person name="Lux T."/>
            <person name="Spannagl M."/>
            <person name="Mayer K.F.X."/>
            <person name="Baldrich P."/>
            <person name="Meyers B.C."/>
            <person name="Huo N."/>
            <person name="Gu Y.Q."/>
            <person name="Zhou H."/>
            <person name="Devos K.M."/>
            <person name="Bennetzen J.L."/>
            <person name="Unver T."/>
            <person name="Budak H."/>
            <person name="Gulick P.J."/>
            <person name="Galiba G."/>
            <person name="Kalapos B."/>
            <person name="Nelson D.R."/>
            <person name="Li P."/>
            <person name="You F.M."/>
            <person name="Luo M.C."/>
            <person name="Dvorak J."/>
        </authorList>
    </citation>
    <scope>NUCLEOTIDE SEQUENCE [LARGE SCALE GENOMIC DNA]</scope>
    <source>
        <strain evidence="1">cv. AL8/78</strain>
    </source>
</reference>
<dbReference type="AlphaFoldDB" id="A0A453Q5J0"/>